<gene>
    <name evidence="15" type="ORF">BN7_2332</name>
</gene>
<evidence type="ECO:0000256" key="5">
    <source>
        <dbReference type="ARBA" id="ARBA00022679"/>
    </source>
</evidence>
<dbReference type="GO" id="GO:0008444">
    <property type="term" value="F:CDP-diacylglycerol-glycerol-3-phosphate 3-phosphatidyltransferase activity"/>
    <property type="evidence" value="ECO:0007669"/>
    <property type="project" value="UniProtKB-EC"/>
</dbReference>
<keyword evidence="7 13" id="KW-0547">Nucleotide-binding</keyword>
<reference evidence="15 16" key="1">
    <citation type="journal article" date="2012" name="Eukaryot. Cell">
        <title>Draft genome sequence of Wickerhamomyces ciferrii NRRL Y-1031 F-60-10.</title>
        <authorList>
            <person name="Schneider J."/>
            <person name="Andrea H."/>
            <person name="Blom J."/>
            <person name="Jaenicke S."/>
            <person name="Ruckert C."/>
            <person name="Schorsch C."/>
            <person name="Szczepanowski R."/>
            <person name="Farwick M."/>
            <person name="Goesmann A."/>
            <person name="Puhler A."/>
            <person name="Schaffer S."/>
            <person name="Tauch A."/>
            <person name="Kohler T."/>
            <person name="Brinkrolf K."/>
        </authorList>
    </citation>
    <scope>NUCLEOTIDE SEQUENCE [LARGE SCALE GENOMIC DNA]</scope>
    <source>
        <strain evidence="16">ATCC 14091 / BCRC 22168 / CBS 111 / JCM 3599 / NBRC 0793 / NRRL Y-1031 F-60-10</strain>
    </source>
</reference>
<keyword evidence="13" id="KW-0496">Mitochondrion</keyword>
<evidence type="ECO:0000313" key="15">
    <source>
        <dbReference type="EMBL" id="CCH42788.1"/>
    </source>
</evidence>
<name>K0KNW6_WICCF</name>
<dbReference type="InterPro" id="IPR025202">
    <property type="entry name" value="PLD-like_dom"/>
</dbReference>
<dbReference type="InParanoid" id="K0KNW6"/>
<dbReference type="SMART" id="SM00155">
    <property type="entry name" value="PLDc"/>
    <property type="match status" value="2"/>
</dbReference>
<dbReference type="InterPro" id="IPR016270">
    <property type="entry name" value="PGS1"/>
</dbReference>
<dbReference type="FunFam" id="3.30.870.10:FF:000044">
    <property type="entry name" value="CDP-diacylglycerol--glycerol-3-phosphate 3-phosphatidyltransferase"/>
    <property type="match status" value="1"/>
</dbReference>
<dbReference type="GO" id="GO:0032049">
    <property type="term" value="P:cardiolipin biosynthetic process"/>
    <property type="evidence" value="ECO:0007669"/>
    <property type="project" value="InterPro"/>
</dbReference>
<evidence type="ECO:0000256" key="12">
    <source>
        <dbReference type="ARBA" id="ARBA00048586"/>
    </source>
</evidence>
<comment type="function">
    <text evidence="13">Functions in the biosynthesis of the anionic phospholipids phosphatidylglycerol and cardiolipin.</text>
</comment>
<feature type="domain" description="PLD phosphodiesterase" evidence="14">
    <location>
        <begin position="144"/>
        <end position="170"/>
    </location>
</feature>
<dbReference type="eggNOG" id="KOG3964">
    <property type="taxonomic scope" value="Eukaryota"/>
</dbReference>
<comment type="pathway">
    <text evidence="2">Lipid metabolism.</text>
</comment>
<dbReference type="CDD" id="cd09137">
    <property type="entry name" value="PLDc_PGS1_euk_2"/>
    <property type="match status" value="1"/>
</dbReference>
<dbReference type="GO" id="GO:0005739">
    <property type="term" value="C:mitochondrion"/>
    <property type="evidence" value="ECO:0007669"/>
    <property type="project" value="UniProtKB-SubCell"/>
</dbReference>
<accession>K0KNW6</accession>
<comment type="catalytic activity">
    <reaction evidence="12 13">
        <text>a CDP-1,2-diacyl-sn-glycerol + sn-glycerol 3-phosphate = a 1,2-diacyl-sn-glycero-3-phospho-(1'-sn-glycero-3'-phosphate) + CMP + H(+)</text>
        <dbReference type="Rhea" id="RHEA:12593"/>
        <dbReference type="ChEBI" id="CHEBI:15378"/>
        <dbReference type="ChEBI" id="CHEBI:57597"/>
        <dbReference type="ChEBI" id="CHEBI:58332"/>
        <dbReference type="ChEBI" id="CHEBI:60110"/>
        <dbReference type="ChEBI" id="CHEBI:60377"/>
        <dbReference type="EC" id="2.7.8.5"/>
    </reaction>
</comment>
<evidence type="ECO:0000256" key="3">
    <source>
        <dbReference type="ARBA" id="ARBA00010682"/>
    </source>
</evidence>
<comment type="pathway">
    <text evidence="1 13">Phospholipid metabolism; phosphatidylglycerol biosynthesis; phosphatidylglycerol from CDP-diacylglycerol: step 1/2.</text>
</comment>
<dbReference type="UniPathway" id="UPA00084">
    <property type="reaction ID" value="UER00503"/>
</dbReference>
<keyword evidence="9 13" id="KW-0443">Lipid metabolism</keyword>
<keyword evidence="16" id="KW-1185">Reference proteome</keyword>
<dbReference type="AlphaFoldDB" id="K0KNW6"/>
<evidence type="ECO:0000256" key="7">
    <source>
        <dbReference type="ARBA" id="ARBA00022741"/>
    </source>
</evidence>
<evidence type="ECO:0000256" key="11">
    <source>
        <dbReference type="ARBA" id="ARBA00023264"/>
    </source>
</evidence>
<dbReference type="EC" id="2.7.8.5" evidence="13"/>
<dbReference type="EMBL" id="CAIF01000052">
    <property type="protein sequence ID" value="CCH42788.1"/>
    <property type="molecule type" value="Genomic_DNA"/>
</dbReference>
<evidence type="ECO:0000256" key="9">
    <source>
        <dbReference type="ARBA" id="ARBA00023098"/>
    </source>
</evidence>
<evidence type="ECO:0000256" key="10">
    <source>
        <dbReference type="ARBA" id="ARBA00023209"/>
    </source>
</evidence>
<organism evidence="15 16">
    <name type="scientific">Wickerhamomyces ciferrii (strain ATCC 14091 / BCRC 22168 / CBS 111 / JCM 3599 / NBRC 0793 / NRRL Y-1031 F-60-10)</name>
    <name type="common">Yeast</name>
    <name type="synonym">Pichia ciferrii</name>
    <dbReference type="NCBI Taxonomy" id="1206466"/>
    <lineage>
        <taxon>Eukaryota</taxon>
        <taxon>Fungi</taxon>
        <taxon>Dikarya</taxon>
        <taxon>Ascomycota</taxon>
        <taxon>Saccharomycotina</taxon>
        <taxon>Saccharomycetes</taxon>
        <taxon>Phaffomycetales</taxon>
        <taxon>Wickerhamomycetaceae</taxon>
        <taxon>Wickerhamomyces</taxon>
    </lineage>
</organism>
<comment type="subcellular location">
    <subcellularLocation>
        <location evidence="13">Mitochondrion</location>
    </subcellularLocation>
</comment>
<dbReference type="Pfam" id="PF13091">
    <property type="entry name" value="PLDc_2"/>
    <property type="match status" value="1"/>
</dbReference>
<keyword evidence="11 13" id="KW-1208">Phospholipid metabolism</keyword>
<sequence length="482" mass="55358">MSSLSGFHQTLLPLVKEMDQVAPRFELNSDQIDIIHEPSNFYDHLKQKISKAQNRIFFSSLYIGRTQDELIGCISEALKSNPNLKVHILTDALRGTREAPSKSSASLLGQLMKEHSEQVDIRMYHTPNLNGINKSIVPNRFNEGFGLQHMKIYGFDDEVMLSGANLSSDYFTDRQDRYYLFKSKGLSDYYFDIQKTISSFSYKLLYSNNNSKFKLEWPDSNPLIEPIKNPKEFKIQSSKILRELLRGDKFRSKIIQTEDSTSPKTFVYPISQFTPLMITDESTEKPSILKLLNYLKEPSIKWAFTAGYFNMLPEIKDKLLQLNSKGNVITASPLANGFYKSKGISGYLPEAYLYLSKNFLKEVILRSKQETIKLREWKNGEVNTKGGWSYHAKGFWATSPGETQPSMTIIGSSNYTRRAYSFDLETNALIITNASILKNKMQRELDNLMAHTKELTLKDYDEDERKISKFAKFATKLLGKRL</sequence>
<protein>
    <recommendedName>
        <fullName evidence="13">CDP-diacylglycerol--glycerol-3-phosphate 3-phosphatidyltransferase</fullName>
        <ecNumber evidence="13">2.7.8.5</ecNumber>
    </recommendedName>
</protein>
<evidence type="ECO:0000256" key="13">
    <source>
        <dbReference type="RuleBase" id="RU365024"/>
    </source>
</evidence>
<proteinExistence type="inferred from homology"/>
<keyword evidence="4 13" id="KW-0444">Lipid biosynthesis</keyword>
<dbReference type="InterPro" id="IPR001736">
    <property type="entry name" value="PLipase_D/transphosphatidylase"/>
</dbReference>
<keyword evidence="10 13" id="KW-0594">Phospholipid biosynthesis</keyword>
<evidence type="ECO:0000256" key="4">
    <source>
        <dbReference type="ARBA" id="ARBA00022516"/>
    </source>
</evidence>
<evidence type="ECO:0000256" key="6">
    <source>
        <dbReference type="ARBA" id="ARBA00022737"/>
    </source>
</evidence>
<dbReference type="PIRSF" id="PIRSF000850">
    <property type="entry name" value="Phospholipase_D_PSS"/>
    <property type="match status" value="1"/>
</dbReference>
<comment type="caution">
    <text evidence="15">The sequence shown here is derived from an EMBL/GenBank/DDBJ whole genome shotgun (WGS) entry which is preliminary data.</text>
</comment>
<dbReference type="FunCoup" id="K0KNW6">
    <property type="interactions" value="441"/>
</dbReference>
<evidence type="ECO:0000256" key="2">
    <source>
        <dbReference type="ARBA" id="ARBA00005189"/>
    </source>
</evidence>
<keyword evidence="8 13" id="KW-0067">ATP-binding</keyword>
<dbReference type="CDD" id="cd09135">
    <property type="entry name" value="PLDc_PGS1_euk_1"/>
    <property type="match status" value="1"/>
</dbReference>
<dbReference type="PROSITE" id="PS50035">
    <property type="entry name" value="PLD"/>
    <property type="match status" value="1"/>
</dbReference>
<evidence type="ECO:0000259" key="14">
    <source>
        <dbReference type="PROSITE" id="PS50035"/>
    </source>
</evidence>
<dbReference type="HOGENOM" id="CLU_030471_1_1_1"/>
<evidence type="ECO:0000256" key="8">
    <source>
        <dbReference type="ARBA" id="ARBA00022840"/>
    </source>
</evidence>
<evidence type="ECO:0000313" key="16">
    <source>
        <dbReference type="Proteomes" id="UP000009328"/>
    </source>
</evidence>
<comment type="similarity">
    <text evidence="3 13">Belongs to the CDP-alcohol phosphatidyltransferase class-II family.</text>
</comment>
<dbReference type="Gene3D" id="3.30.870.10">
    <property type="entry name" value="Endonuclease Chain A"/>
    <property type="match status" value="2"/>
</dbReference>
<dbReference type="STRING" id="1206466.K0KNW6"/>
<dbReference type="SUPFAM" id="SSF56024">
    <property type="entry name" value="Phospholipase D/nuclease"/>
    <property type="match status" value="2"/>
</dbReference>
<evidence type="ECO:0000256" key="1">
    <source>
        <dbReference type="ARBA" id="ARBA00005042"/>
    </source>
</evidence>
<dbReference type="GO" id="GO:0005524">
    <property type="term" value="F:ATP binding"/>
    <property type="evidence" value="ECO:0007669"/>
    <property type="project" value="UniProtKB-KW"/>
</dbReference>
<keyword evidence="6" id="KW-0677">Repeat</keyword>
<dbReference type="PANTHER" id="PTHR12586:SF1">
    <property type="entry name" value="CDP-DIACYLGLYCEROL--GLYCEROL-3-PHOSPHATE 3-PHOSPHATIDYLTRANSFERASE, MITOCHONDRIAL"/>
    <property type="match status" value="1"/>
</dbReference>
<dbReference type="PANTHER" id="PTHR12586">
    <property type="entry name" value="CDP-DIACYLGLYCEROL--SERINE O-PHOSPHATIDYLTRANSFERASE"/>
    <property type="match status" value="1"/>
</dbReference>
<dbReference type="Proteomes" id="UP000009328">
    <property type="component" value="Unassembled WGS sequence"/>
</dbReference>
<keyword evidence="5 13" id="KW-0808">Transferase</keyword>